<evidence type="ECO:0008006" key="3">
    <source>
        <dbReference type="Google" id="ProtNLM"/>
    </source>
</evidence>
<dbReference type="PANTHER" id="PTHR31286">
    <property type="entry name" value="GLYCINE-RICH CELL WALL STRUCTURAL PROTEIN 1.8-LIKE"/>
    <property type="match status" value="1"/>
</dbReference>
<protein>
    <recommendedName>
        <fullName evidence="3">Zinc knuckle CX2CX4HX4C domain-containing protein</fullName>
    </recommendedName>
</protein>
<evidence type="ECO:0000256" key="1">
    <source>
        <dbReference type="SAM" id="MobiDB-lite"/>
    </source>
</evidence>
<dbReference type="InterPro" id="IPR040256">
    <property type="entry name" value="At4g02000-like"/>
</dbReference>
<feature type="compositionally biased region" description="Basic and acidic residues" evidence="1">
    <location>
        <begin position="83"/>
        <end position="97"/>
    </location>
</feature>
<reference evidence="2" key="2">
    <citation type="journal article" date="2024" name="Plant">
        <title>Genomic evolution and insights into agronomic trait innovations of Sesamum species.</title>
        <authorList>
            <person name="Miao H."/>
            <person name="Wang L."/>
            <person name="Qu L."/>
            <person name="Liu H."/>
            <person name="Sun Y."/>
            <person name="Le M."/>
            <person name="Wang Q."/>
            <person name="Wei S."/>
            <person name="Zheng Y."/>
            <person name="Lin W."/>
            <person name="Duan Y."/>
            <person name="Cao H."/>
            <person name="Xiong S."/>
            <person name="Wang X."/>
            <person name="Wei L."/>
            <person name="Li C."/>
            <person name="Ma Q."/>
            <person name="Ju M."/>
            <person name="Zhao R."/>
            <person name="Li G."/>
            <person name="Mu C."/>
            <person name="Tian Q."/>
            <person name="Mei H."/>
            <person name="Zhang T."/>
            <person name="Gao T."/>
            <person name="Zhang H."/>
        </authorList>
    </citation>
    <scope>NUCLEOTIDE SEQUENCE</scope>
    <source>
        <strain evidence="2">KEN1</strain>
    </source>
</reference>
<organism evidence="2">
    <name type="scientific">Sesamum latifolium</name>
    <dbReference type="NCBI Taxonomy" id="2727402"/>
    <lineage>
        <taxon>Eukaryota</taxon>
        <taxon>Viridiplantae</taxon>
        <taxon>Streptophyta</taxon>
        <taxon>Embryophyta</taxon>
        <taxon>Tracheophyta</taxon>
        <taxon>Spermatophyta</taxon>
        <taxon>Magnoliopsida</taxon>
        <taxon>eudicotyledons</taxon>
        <taxon>Gunneridae</taxon>
        <taxon>Pentapetalae</taxon>
        <taxon>asterids</taxon>
        <taxon>lamiids</taxon>
        <taxon>Lamiales</taxon>
        <taxon>Pedaliaceae</taxon>
        <taxon>Sesamum</taxon>
    </lineage>
</organism>
<sequence>MVGKPLRVDESTADIFRPGLARVCVELDLLKPKVSEVFVGTGYKSFMQQIIYENCPHYCCFCRHIGHEEKECIEKNKGEQFDVEKQKGNEEEQKIQKDPTVGNNPENCVSIPQPTLDVNFYDDSVACELISKHVEKASDTRDKDLYLFEKHENMNSVFDENCNQIEQFG</sequence>
<dbReference type="PANTHER" id="PTHR31286:SF180">
    <property type="entry name" value="OS10G0362600 PROTEIN"/>
    <property type="match status" value="1"/>
</dbReference>
<comment type="caution">
    <text evidence="2">The sequence shown here is derived from an EMBL/GenBank/DDBJ whole genome shotgun (WGS) entry which is preliminary data.</text>
</comment>
<accession>A0AAW2X4K8</accession>
<proteinExistence type="predicted"/>
<evidence type="ECO:0000313" key="2">
    <source>
        <dbReference type="EMBL" id="KAL0448828.1"/>
    </source>
</evidence>
<gene>
    <name evidence="2" type="ORF">Slati_1439200</name>
</gene>
<feature type="region of interest" description="Disordered" evidence="1">
    <location>
        <begin position="83"/>
        <end position="106"/>
    </location>
</feature>
<reference evidence="2" key="1">
    <citation type="submission" date="2020-06" db="EMBL/GenBank/DDBJ databases">
        <authorList>
            <person name="Li T."/>
            <person name="Hu X."/>
            <person name="Zhang T."/>
            <person name="Song X."/>
            <person name="Zhang H."/>
            <person name="Dai N."/>
            <person name="Sheng W."/>
            <person name="Hou X."/>
            <person name="Wei L."/>
        </authorList>
    </citation>
    <scope>NUCLEOTIDE SEQUENCE</scope>
    <source>
        <strain evidence="2">KEN1</strain>
        <tissue evidence="2">Leaf</tissue>
    </source>
</reference>
<dbReference type="AlphaFoldDB" id="A0AAW2X4K8"/>
<name>A0AAW2X4K8_9LAMI</name>
<dbReference type="EMBL" id="JACGWN010000005">
    <property type="protein sequence ID" value="KAL0448828.1"/>
    <property type="molecule type" value="Genomic_DNA"/>
</dbReference>